<sequence length="186" mass="20995">MLRTAFISGPLDASEEYFNTHYVPHLQTAIQKGDHFVMGPVAGIDTLSLHYLLSQNVDPKRITVFMAHFEYQNASWRKSYEELGVSVKEVGSLGTTTRDRDAAMTQASDYDILRYRSEEEAKELYGSIWWPRISNTEMNERRRKGVTSQAYNLGGSVAPKLKDSDGKEGKESVSTGKKLLKLLGKR</sequence>
<protein>
    <submittedName>
        <fullName evidence="2">Uncharacterized protein</fullName>
    </submittedName>
</protein>
<organism evidence="2 3">
    <name type="scientific">Zopfia rhizophila CBS 207.26</name>
    <dbReference type="NCBI Taxonomy" id="1314779"/>
    <lineage>
        <taxon>Eukaryota</taxon>
        <taxon>Fungi</taxon>
        <taxon>Dikarya</taxon>
        <taxon>Ascomycota</taxon>
        <taxon>Pezizomycotina</taxon>
        <taxon>Dothideomycetes</taxon>
        <taxon>Dothideomycetes incertae sedis</taxon>
        <taxon>Zopfiaceae</taxon>
        <taxon>Zopfia</taxon>
    </lineage>
</organism>
<dbReference type="Proteomes" id="UP000800200">
    <property type="component" value="Unassembled WGS sequence"/>
</dbReference>
<reference evidence="2" key="1">
    <citation type="journal article" date="2020" name="Stud. Mycol.">
        <title>101 Dothideomycetes genomes: a test case for predicting lifestyles and emergence of pathogens.</title>
        <authorList>
            <person name="Haridas S."/>
            <person name="Albert R."/>
            <person name="Binder M."/>
            <person name="Bloem J."/>
            <person name="Labutti K."/>
            <person name="Salamov A."/>
            <person name="Andreopoulos B."/>
            <person name="Baker S."/>
            <person name="Barry K."/>
            <person name="Bills G."/>
            <person name="Bluhm B."/>
            <person name="Cannon C."/>
            <person name="Castanera R."/>
            <person name="Culley D."/>
            <person name="Daum C."/>
            <person name="Ezra D."/>
            <person name="Gonzalez J."/>
            <person name="Henrissat B."/>
            <person name="Kuo A."/>
            <person name="Liang C."/>
            <person name="Lipzen A."/>
            <person name="Lutzoni F."/>
            <person name="Magnuson J."/>
            <person name="Mondo S."/>
            <person name="Nolan M."/>
            <person name="Ohm R."/>
            <person name="Pangilinan J."/>
            <person name="Park H.-J."/>
            <person name="Ramirez L."/>
            <person name="Alfaro M."/>
            <person name="Sun H."/>
            <person name="Tritt A."/>
            <person name="Yoshinaga Y."/>
            <person name="Zwiers L.-H."/>
            <person name="Turgeon B."/>
            <person name="Goodwin S."/>
            <person name="Spatafora J."/>
            <person name="Crous P."/>
            <person name="Grigoriev I."/>
        </authorList>
    </citation>
    <scope>NUCLEOTIDE SEQUENCE</scope>
    <source>
        <strain evidence="2">CBS 207.26</strain>
    </source>
</reference>
<keyword evidence="3" id="KW-1185">Reference proteome</keyword>
<proteinExistence type="predicted"/>
<feature type="compositionally biased region" description="Basic and acidic residues" evidence="1">
    <location>
        <begin position="160"/>
        <end position="171"/>
    </location>
</feature>
<feature type="region of interest" description="Disordered" evidence="1">
    <location>
        <begin position="144"/>
        <end position="173"/>
    </location>
</feature>
<gene>
    <name evidence="2" type="ORF">K469DRAFT_707018</name>
</gene>
<evidence type="ECO:0000256" key="1">
    <source>
        <dbReference type="SAM" id="MobiDB-lite"/>
    </source>
</evidence>
<dbReference type="AlphaFoldDB" id="A0A6A6E331"/>
<evidence type="ECO:0000313" key="3">
    <source>
        <dbReference type="Proteomes" id="UP000800200"/>
    </source>
</evidence>
<name>A0A6A6E331_9PEZI</name>
<dbReference type="OrthoDB" id="5422905at2759"/>
<dbReference type="EMBL" id="ML994630">
    <property type="protein sequence ID" value="KAF2186357.1"/>
    <property type="molecule type" value="Genomic_DNA"/>
</dbReference>
<evidence type="ECO:0000313" key="2">
    <source>
        <dbReference type="EMBL" id="KAF2186357.1"/>
    </source>
</evidence>
<accession>A0A6A6E331</accession>